<dbReference type="InParanoid" id="A0A1S0U5E3"/>
<dbReference type="RefSeq" id="XP_003138622.1">
    <property type="nucleotide sequence ID" value="XM_003138574.1"/>
</dbReference>
<evidence type="ECO:0000313" key="1">
    <source>
        <dbReference type="EMBL" id="EFO25454.1"/>
    </source>
</evidence>
<sequence>MYESLIALSSIQFSCCTDDGNESSHINNTNLFLSYVAKSIFFELIACTIKYDDKGCRRIRLDFLLVWLPVDYLEYGNRLISSSCPVNDLLSIQMRKVQVSDIK</sequence>
<name>A0A1S0U5E3_LOALO</name>
<organism evidence="1">
    <name type="scientific">Loa loa</name>
    <name type="common">Eye worm</name>
    <name type="synonym">Filaria loa</name>
    <dbReference type="NCBI Taxonomy" id="7209"/>
    <lineage>
        <taxon>Eukaryota</taxon>
        <taxon>Metazoa</taxon>
        <taxon>Ecdysozoa</taxon>
        <taxon>Nematoda</taxon>
        <taxon>Chromadorea</taxon>
        <taxon>Rhabditida</taxon>
        <taxon>Spirurina</taxon>
        <taxon>Spiruromorpha</taxon>
        <taxon>Filarioidea</taxon>
        <taxon>Onchocercidae</taxon>
        <taxon>Loa</taxon>
    </lineage>
</organism>
<dbReference type="CTD" id="9940424"/>
<dbReference type="EMBL" id="JH712081">
    <property type="protein sequence ID" value="EFO25454.1"/>
    <property type="molecule type" value="Genomic_DNA"/>
</dbReference>
<proteinExistence type="predicted"/>
<gene>
    <name evidence="1" type="ORF">LOAG_03037</name>
</gene>
<protein>
    <submittedName>
        <fullName evidence="1">Uncharacterized protein</fullName>
    </submittedName>
</protein>
<accession>A0A1S0U5E3</accession>
<dbReference type="KEGG" id="loa:LOAG_03037"/>
<dbReference type="GeneID" id="9940424"/>
<reference evidence="1" key="1">
    <citation type="submission" date="2012-04" db="EMBL/GenBank/DDBJ databases">
        <title>The Genome Sequence of Loa loa.</title>
        <authorList>
            <consortium name="The Broad Institute Genome Sequencing Platform"/>
            <consortium name="Broad Institute Genome Sequencing Center for Infectious Disease"/>
            <person name="Nutman T.B."/>
            <person name="Fink D.L."/>
            <person name="Russ C."/>
            <person name="Young S."/>
            <person name="Zeng Q."/>
            <person name="Gargeya S."/>
            <person name="Alvarado L."/>
            <person name="Berlin A."/>
            <person name="Chapman S.B."/>
            <person name="Chen Z."/>
            <person name="Freedman E."/>
            <person name="Gellesch M."/>
            <person name="Goldberg J."/>
            <person name="Griggs A."/>
            <person name="Gujja S."/>
            <person name="Heilman E.R."/>
            <person name="Heiman D."/>
            <person name="Howarth C."/>
            <person name="Mehta T."/>
            <person name="Neiman D."/>
            <person name="Pearson M."/>
            <person name="Roberts A."/>
            <person name="Saif S."/>
            <person name="Shea T."/>
            <person name="Shenoy N."/>
            <person name="Sisk P."/>
            <person name="Stolte C."/>
            <person name="Sykes S."/>
            <person name="White J."/>
            <person name="Yandava C."/>
            <person name="Haas B."/>
            <person name="Henn M.R."/>
            <person name="Nusbaum C."/>
            <person name="Birren B."/>
        </authorList>
    </citation>
    <scope>NUCLEOTIDE SEQUENCE [LARGE SCALE GENOMIC DNA]</scope>
</reference>
<dbReference type="AlphaFoldDB" id="A0A1S0U5E3"/>